<dbReference type="InterPro" id="IPR022905">
    <property type="entry name" value="Rpo11-like"/>
</dbReference>
<evidence type="ECO:0000256" key="2">
    <source>
        <dbReference type="ARBA" id="ARBA00022478"/>
    </source>
</evidence>
<comment type="similarity">
    <text evidence="5">Belongs to the archaeal Rpo11/eukaryotic RPB11/RPC19 RNA polymerase subunit family.</text>
</comment>
<dbReference type="Proteomes" id="UP000002748">
    <property type="component" value="Unassembled WGS sequence"/>
</dbReference>
<comment type="caution">
    <text evidence="7">The sequence shown here is derived from an EMBL/GenBank/DDBJ whole genome shotgun (WGS) entry which is preliminary data.</text>
</comment>
<dbReference type="RefSeq" id="XP_014181261.1">
    <property type="nucleotide sequence ID" value="XM_014325786.1"/>
</dbReference>
<dbReference type="HOGENOM" id="CLU_090381_2_0_1"/>
<dbReference type="GeneID" id="25984400"/>
<gene>
    <name evidence="7" type="ORF">A1Q1_00886</name>
</gene>
<evidence type="ECO:0000256" key="1">
    <source>
        <dbReference type="ARBA" id="ARBA00004123"/>
    </source>
</evidence>
<dbReference type="InterPro" id="IPR037685">
    <property type="entry name" value="RBP11"/>
</dbReference>
<evidence type="ECO:0000259" key="6">
    <source>
        <dbReference type="Pfam" id="PF13656"/>
    </source>
</evidence>
<evidence type="ECO:0000256" key="4">
    <source>
        <dbReference type="ARBA" id="ARBA00023242"/>
    </source>
</evidence>
<dbReference type="InterPro" id="IPR009025">
    <property type="entry name" value="RBP11-like_dimer"/>
</dbReference>
<evidence type="ECO:0000256" key="5">
    <source>
        <dbReference type="ARBA" id="ARBA00025751"/>
    </source>
</evidence>
<dbReference type="GO" id="GO:0003899">
    <property type="term" value="F:DNA-directed RNA polymerase activity"/>
    <property type="evidence" value="ECO:0007669"/>
    <property type="project" value="InterPro"/>
</dbReference>
<dbReference type="Pfam" id="PF13656">
    <property type="entry name" value="RNA_pol_L_2"/>
    <property type="match status" value="1"/>
</dbReference>
<keyword evidence="2 7" id="KW-0240">DNA-directed RNA polymerase</keyword>
<dbReference type="InterPro" id="IPR036603">
    <property type="entry name" value="RBP11-like"/>
</dbReference>
<dbReference type="GO" id="GO:0046983">
    <property type="term" value="F:protein dimerization activity"/>
    <property type="evidence" value="ECO:0007669"/>
    <property type="project" value="InterPro"/>
</dbReference>
<reference evidence="7 8" key="1">
    <citation type="journal article" date="2012" name="Eukaryot. Cell">
        <title>Draft genome sequence of CBS 2479, the standard type strain of Trichosporon asahii.</title>
        <authorList>
            <person name="Yang R.Y."/>
            <person name="Li H.T."/>
            <person name="Zhu H."/>
            <person name="Zhou G.P."/>
            <person name="Wang M."/>
            <person name="Wang L."/>
        </authorList>
    </citation>
    <scope>NUCLEOTIDE SEQUENCE [LARGE SCALE GENOMIC DNA]</scope>
    <source>
        <strain evidence="8">ATCC 90039 / CBS 2479 / JCM 2466 / KCTC 7840 / NCYC 2677 / UAMH 7654</strain>
    </source>
</reference>
<dbReference type="FunFam" id="3.30.1360.10:FF:000011">
    <property type="entry name" value="Related to DNA-directed RNA polymerase 13.3K chain"/>
    <property type="match status" value="1"/>
</dbReference>
<protein>
    <submittedName>
        <fullName evidence="7">DNA-directed RNA polymerase ii 13.3 kDa polypeptide</fullName>
    </submittedName>
</protein>
<dbReference type="AlphaFoldDB" id="J5QZT5"/>
<dbReference type="EMBL" id="ALBS01000141">
    <property type="protein sequence ID" value="EJT49968.1"/>
    <property type="molecule type" value="Genomic_DNA"/>
</dbReference>
<dbReference type="SUPFAM" id="SSF55257">
    <property type="entry name" value="RBP11-like subunits of RNA polymerase"/>
    <property type="match status" value="1"/>
</dbReference>
<evidence type="ECO:0000313" key="8">
    <source>
        <dbReference type="Proteomes" id="UP000002748"/>
    </source>
</evidence>
<comment type="subcellular location">
    <subcellularLocation>
        <location evidence="1">Nucleus</location>
    </subcellularLocation>
</comment>
<evidence type="ECO:0000313" key="7">
    <source>
        <dbReference type="EMBL" id="EJT49968.1"/>
    </source>
</evidence>
<evidence type="ECO:0000256" key="3">
    <source>
        <dbReference type="ARBA" id="ARBA00023163"/>
    </source>
</evidence>
<keyword evidence="4" id="KW-0539">Nucleus</keyword>
<dbReference type="GO" id="GO:0005665">
    <property type="term" value="C:RNA polymerase II, core complex"/>
    <property type="evidence" value="ECO:0007669"/>
    <property type="project" value="InterPro"/>
</dbReference>
<dbReference type="PANTHER" id="PTHR13946">
    <property type="entry name" value="DNA-DIRECTED RNA POLYMERASE I,II,III"/>
    <property type="match status" value="1"/>
</dbReference>
<dbReference type="OrthoDB" id="10248581at2759"/>
<name>J5QZT5_TRIAS</name>
<dbReference type="HAMAP" id="MF_00261">
    <property type="entry name" value="RNApol_arch_Rpo11"/>
    <property type="match status" value="1"/>
</dbReference>
<organism evidence="7 8">
    <name type="scientific">Trichosporon asahii var. asahii (strain ATCC 90039 / CBS 2479 / JCM 2466 / KCTC 7840 / NBRC 103889/ NCYC 2677 / UAMH 7654)</name>
    <name type="common">Yeast</name>
    <dbReference type="NCBI Taxonomy" id="1186058"/>
    <lineage>
        <taxon>Eukaryota</taxon>
        <taxon>Fungi</taxon>
        <taxon>Dikarya</taxon>
        <taxon>Basidiomycota</taxon>
        <taxon>Agaricomycotina</taxon>
        <taxon>Tremellomycetes</taxon>
        <taxon>Trichosporonales</taxon>
        <taxon>Trichosporonaceae</taxon>
        <taxon>Trichosporon</taxon>
    </lineage>
</organism>
<dbReference type="CDD" id="cd06926">
    <property type="entry name" value="RNAP_II_RPB11"/>
    <property type="match status" value="1"/>
</dbReference>
<dbReference type="VEuPathDB" id="FungiDB:A1Q1_00886"/>
<dbReference type="KEGG" id="tasa:A1Q1_00886"/>
<feature type="domain" description="DNA-directed RNA polymerase RBP11-like dimerisation" evidence="6">
    <location>
        <begin position="34"/>
        <end position="107"/>
    </location>
</feature>
<dbReference type="Gene3D" id="3.30.1360.10">
    <property type="entry name" value="RNA polymerase, RBP11-like subunit"/>
    <property type="match status" value="1"/>
</dbReference>
<accession>J5QZT5</accession>
<proteinExistence type="inferred from homology"/>
<keyword evidence="3" id="KW-0804">Transcription</keyword>
<dbReference type="PANTHER" id="PTHR13946:SF16">
    <property type="entry name" value="DNA-DIRECTED RNA POLYMERASE II SUBUNIT RPB11"/>
    <property type="match status" value="1"/>
</dbReference>
<dbReference type="GO" id="GO:0006366">
    <property type="term" value="P:transcription by RNA polymerase II"/>
    <property type="evidence" value="ECO:0007669"/>
    <property type="project" value="InterPro"/>
</dbReference>
<sequence length="160" mass="17566">MSGRINQPNRVETWLLQDGEKRLTISEDAKIPNAATFVLRAQDHTLGNMLRAQLLLDPTVLFAGYKLPHPLENVISIKIQTDERSNPADALKRACQQLINQTLSIKKQFQDQARNIEMGMGPDAAVAQPATGGYDPYGDGFGAATQVPARDNNAGDVYDF</sequence>